<dbReference type="GO" id="GO:0047913">
    <property type="term" value="F:gallate 1-beta-glucosyltransferase activity"/>
    <property type="evidence" value="ECO:0007669"/>
    <property type="project" value="UniProtKB-EC"/>
</dbReference>
<keyword evidence="20" id="KW-1185">Reference proteome</keyword>
<dbReference type="FunFam" id="3.40.50.2000:FF:000101">
    <property type="entry name" value="Glycosyltransferase"/>
    <property type="match status" value="1"/>
</dbReference>
<comment type="catalytic activity">
    <reaction evidence="13">
        <text>3,4,5-trihydroxybenzoate + UDP-alpha-D-glucose = 1-O-galloyl-beta-D-glucose + UDP</text>
        <dbReference type="Rhea" id="RHEA:15249"/>
        <dbReference type="ChEBI" id="CHEBI:15834"/>
        <dbReference type="ChEBI" id="CHEBI:16918"/>
        <dbReference type="ChEBI" id="CHEBI:58223"/>
        <dbReference type="ChEBI" id="CHEBI:58885"/>
        <dbReference type="EC" id="2.4.1.136"/>
    </reaction>
</comment>
<evidence type="ECO:0000256" key="17">
    <source>
        <dbReference type="RuleBase" id="RU362057"/>
    </source>
</evidence>
<comment type="similarity">
    <text evidence="2 16">Belongs to the UDP-glycosyltransferase family.</text>
</comment>
<evidence type="ECO:0000256" key="5">
    <source>
        <dbReference type="ARBA" id="ARBA00022679"/>
    </source>
</evidence>
<evidence type="ECO:0000256" key="8">
    <source>
        <dbReference type="ARBA" id="ARBA00051228"/>
    </source>
</evidence>
<evidence type="ECO:0000256" key="13">
    <source>
        <dbReference type="ARBA" id="ARBA00052299"/>
    </source>
</evidence>
<feature type="compositionally biased region" description="Basic and acidic residues" evidence="18">
    <location>
        <begin position="487"/>
        <end position="500"/>
    </location>
</feature>
<keyword evidence="4 16" id="KW-0328">Glycosyltransferase</keyword>
<comment type="catalytic activity">
    <reaction evidence="10">
        <text>luteolin + UDP-alpha-D-glucose = luteolin 7-O-beta-D-glucoside + UDP + H(+)</text>
        <dbReference type="Rhea" id="RHEA:19577"/>
        <dbReference type="ChEBI" id="CHEBI:15378"/>
        <dbReference type="ChEBI" id="CHEBI:57545"/>
        <dbReference type="ChEBI" id="CHEBI:58223"/>
        <dbReference type="ChEBI" id="CHEBI:58885"/>
        <dbReference type="ChEBI" id="CHEBI:77791"/>
        <dbReference type="EC" id="2.4.1.81"/>
    </reaction>
</comment>
<name>A0AAN7PQP2_9MYRT</name>
<dbReference type="FunFam" id="3.40.50.2000:FF:000019">
    <property type="entry name" value="Glycosyltransferase"/>
    <property type="match status" value="1"/>
</dbReference>
<evidence type="ECO:0000256" key="18">
    <source>
        <dbReference type="SAM" id="MobiDB-lite"/>
    </source>
</evidence>
<reference evidence="19 20" key="1">
    <citation type="journal article" date="2023" name="Hortic Res">
        <title>Pangenome of water caltrop reveals structural variations and asymmetric subgenome divergence after allopolyploidization.</title>
        <authorList>
            <person name="Zhang X."/>
            <person name="Chen Y."/>
            <person name="Wang L."/>
            <person name="Yuan Y."/>
            <person name="Fang M."/>
            <person name="Shi L."/>
            <person name="Lu R."/>
            <person name="Comes H.P."/>
            <person name="Ma Y."/>
            <person name="Chen Y."/>
            <person name="Huang G."/>
            <person name="Zhou Y."/>
            <person name="Zheng Z."/>
            <person name="Qiu Y."/>
        </authorList>
    </citation>
    <scope>NUCLEOTIDE SEQUENCE [LARGE SCALE GENOMIC DNA]</scope>
    <source>
        <tissue evidence="19">Roots</tissue>
    </source>
</reference>
<dbReference type="GO" id="GO:0080044">
    <property type="term" value="F:quercetin 7-O-glucosyltransferase activity"/>
    <property type="evidence" value="ECO:0007669"/>
    <property type="project" value="TreeGrafter"/>
</dbReference>
<dbReference type="InterPro" id="IPR035595">
    <property type="entry name" value="UDP_glycos_trans_CS"/>
</dbReference>
<evidence type="ECO:0000256" key="6">
    <source>
        <dbReference type="ARBA" id="ARBA00050834"/>
    </source>
</evidence>
<comment type="catalytic activity">
    <reaction evidence="9">
        <text>apigenin + UDP-alpha-D-glucose = apigenin 7-O-beta-D-glucoside + UDP + H(+)</text>
        <dbReference type="Rhea" id="RHEA:59760"/>
        <dbReference type="ChEBI" id="CHEBI:15378"/>
        <dbReference type="ChEBI" id="CHEBI:58223"/>
        <dbReference type="ChEBI" id="CHEBI:58470"/>
        <dbReference type="ChEBI" id="CHEBI:58885"/>
        <dbReference type="ChEBI" id="CHEBI:77722"/>
        <dbReference type="EC" id="2.4.1.81"/>
    </reaction>
</comment>
<comment type="catalytic activity">
    <reaction evidence="7">
        <text>(E)-caffeate + UDP-alpha-D-glucose = 1-O-[(E)-caffeoyl]-beta-D-glucose + UDP</text>
        <dbReference type="Rhea" id="RHEA:57464"/>
        <dbReference type="ChEBI" id="CHEBI:614"/>
        <dbReference type="ChEBI" id="CHEBI:57770"/>
        <dbReference type="ChEBI" id="CHEBI:58223"/>
        <dbReference type="ChEBI" id="CHEBI:58885"/>
    </reaction>
</comment>
<feature type="region of interest" description="Disordered" evidence="18">
    <location>
        <begin position="469"/>
        <end position="533"/>
    </location>
</feature>
<protein>
    <recommendedName>
        <fullName evidence="17">Glycosyltransferase</fullName>
        <ecNumber evidence="17">2.4.1.-</ecNumber>
    </recommendedName>
</protein>
<evidence type="ECO:0000256" key="11">
    <source>
        <dbReference type="ARBA" id="ARBA00051760"/>
    </source>
</evidence>
<dbReference type="PANTHER" id="PTHR11926:SF1441">
    <property type="entry name" value="GLYCOSYLTRANSFERASE"/>
    <property type="match status" value="1"/>
</dbReference>
<dbReference type="PROSITE" id="PS00375">
    <property type="entry name" value="UDPGT"/>
    <property type="match status" value="1"/>
</dbReference>
<dbReference type="GO" id="GO:0005737">
    <property type="term" value="C:cytoplasm"/>
    <property type="evidence" value="ECO:0007669"/>
    <property type="project" value="UniProtKB-SubCell"/>
</dbReference>
<dbReference type="GO" id="GO:0033494">
    <property type="term" value="P:ferulate metabolic process"/>
    <property type="evidence" value="ECO:0007669"/>
    <property type="project" value="UniProtKB-ARBA"/>
</dbReference>
<dbReference type="GO" id="GO:0050284">
    <property type="term" value="F:sinapate 1-glucosyltransferase activity"/>
    <property type="evidence" value="ECO:0007669"/>
    <property type="project" value="UniProtKB-ARBA"/>
</dbReference>
<evidence type="ECO:0000313" key="19">
    <source>
        <dbReference type="EMBL" id="KAK4752148.1"/>
    </source>
</evidence>
<evidence type="ECO:0000256" key="15">
    <source>
        <dbReference type="ARBA" id="ARBA00052648"/>
    </source>
</evidence>
<dbReference type="PANTHER" id="PTHR11926">
    <property type="entry name" value="GLUCOSYL/GLUCURONOSYL TRANSFERASES"/>
    <property type="match status" value="1"/>
</dbReference>
<dbReference type="GO" id="GO:0009801">
    <property type="term" value="P:cinnamic acid ester metabolic process"/>
    <property type="evidence" value="ECO:0007669"/>
    <property type="project" value="UniProtKB-ARBA"/>
</dbReference>
<comment type="catalytic activity">
    <reaction evidence="15">
        <text>4-hydroxybenzoate + UDP-alpha-D-glucose = 4-(beta-D-glucosyloxy)benzoate + UDP + H(+)</text>
        <dbReference type="Rhea" id="RHEA:15153"/>
        <dbReference type="ChEBI" id="CHEBI:11935"/>
        <dbReference type="ChEBI" id="CHEBI:15378"/>
        <dbReference type="ChEBI" id="CHEBI:17879"/>
        <dbReference type="ChEBI" id="CHEBI:58223"/>
        <dbReference type="ChEBI" id="CHEBI:58885"/>
        <dbReference type="EC" id="2.4.1.194"/>
    </reaction>
</comment>
<evidence type="ECO:0000256" key="2">
    <source>
        <dbReference type="ARBA" id="ARBA00009995"/>
    </source>
</evidence>
<comment type="catalytic activity">
    <reaction evidence="14">
        <text>(E)-4-coumarate + UDP-alpha-D-glucose = 1-O-[(E)-4-coumaroyl]-beta-D-glucose + UDP</text>
        <dbReference type="Rhea" id="RHEA:57472"/>
        <dbReference type="ChEBI" id="CHEBI:12876"/>
        <dbReference type="ChEBI" id="CHEBI:58223"/>
        <dbReference type="ChEBI" id="CHEBI:58885"/>
        <dbReference type="ChEBI" id="CHEBI:71498"/>
    </reaction>
</comment>
<dbReference type="InterPro" id="IPR002213">
    <property type="entry name" value="UDP_glucos_trans"/>
</dbReference>
<dbReference type="CDD" id="cd03784">
    <property type="entry name" value="GT1_Gtf-like"/>
    <property type="match status" value="1"/>
</dbReference>
<comment type="catalytic activity">
    <reaction evidence="6">
        <text>3,4-dihydroxybenzoate + UDP-alpha-D-glucose = 1-O-(3,4-dihydroxy-benzoyl)-beta-D-glucose + UDP</text>
        <dbReference type="Rhea" id="RHEA:52844"/>
        <dbReference type="ChEBI" id="CHEBI:36241"/>
        <dbReference type="ChEBI" id="CHEBI:58223"/>
        <dbReference type="ChEBI" id="CHEBI:58885"/>
        <dbReference type="ChEBI" id="CHEBI:136876"/>
        <dbReference type="EC" id="2.4.1.136"/>
    </reaction>
</comment>
<comment type="subcellular location">
    <subcellularLocation>
        <location evidence="1">Cytoplasm</location>
    </subcellularLocation>
</comment>
<dbReference type="Proteomes" id="UP001345219">
    <property type="component" value="Chromosome 16"/>
</dbReference>
<dbReference type="GO" id="GO:0050004">
    <property type="term" value="F:isoflavone 7-O-glucosyltransferase activity"/>
    <property type="evidence" value="ECO:0007669"/>
    <property type="project" value="UniProtKB-EC"/>
</dbReference>
<dbReference type="AlphaFoldDB" id="A0AAN7PQP2"/>
<evidence type="ECO:0000256" key="14">
    <source>
        <dbReference type="ARBA" id="ARBA00052430"/>
    </source>
</evidence>
<sequence length="533" mass="58648">MALPLVDMPEENHVLLVSFSSQGHINPMLRLGKRLLSKGLHVTLALTEVTRDRMLKSSTESAGASSVSGIGVVFFSDGLSLDYDRKANLDFYIETLGKYGPVNLSALIRDRYHGGKKLVCLIANPFVPWVADVASELGIPCALLWIQPYAIFAIYDSFYNKRNRFPTVDDPDVRVHLPGLPLMTTQDLPSFVLPTNPFNAFMKLFSGFFQHLEKFQWVLGNSFHELERDVVDSLSELCSLRPVGPLVPMALLSDEQGGQDVGVEMWKSEDSCIEWLDRQAPRSVVYVSFGSIVVLPAKQMESIAVALKNTKRPFLWVVKPPEKPPADGAGELPLGFTDEVTDQGRVVTWCPQIKVLSHPAIACFVTHCGWNSMLETICSGIPMIAYPQWSDQPTNAKLITDVFKIGLRLNKDEGGTITSDEIERCIEEVMVGARAEELRKTADELKRAAREAAGPGGSSDRAIQQFVDEVTGGDGDDSGEYGASKGNCHEDQIHDEKKVDVEEEGGEGDRLSLHMVMDDATEVGPPGRTPSID</sequence>
<keyword evidence="3" id="KW-0963">Cytoplasm</keyword>
<dbReference type="Gene3D" id="3.40.50.2000">
    <property type="entry name" value="Glycogen Phosphorylase B"/>
    <property type="match status" value="2"/>
</dbReference>
<evidence type="ECO:0000256" key="12">
    <source>
        <dbReference type="ARBA" id="ARBA00051974"/>
    </source>
</evidence>
<dbReference type="GO" id="GO:0080043">
    <property type="term" value="F:quercetin 3-O-glucosyltransferase activity"/>
    <property type="evidence" value="ECO:0007669"/>
    <property type="project" value="TreeGrafter"/>
</dbReference>
<dbReference type="EMBL" id="JAXIOK010000016">
    <property type="protein sequence ID" value="KAK4752148.1"/>
    <property type="molecule type" value="Genomic_DNA"/>
</dbReference>
<dbReference type="Pfam" id="PF00201">
    <property type="entry name" value="UDPGT"/>
    <property type="match status" value="1"/>
</dbReference>
<dbReference type="SUPFAM" id="SSF53756">
    <property type="entry name" value="UDP-Glycosyltransferase/glycogen phosphorylase"/>
    <property type="match status" value="1"/>
</dbReference>
<proteinExistence type="inferred from homology"/>
<gene>
    <name evidence="19" type="ORF">SAY87_020946</name>
</gene>
<comment type="caution">
    <text evidence="19">The sequence shown here is derived from an EMBL/GenBank/DDBJ whole genome shotgun (WGS) entry which is preliminary data.</text>
</comment>
<accession>A0AAN7PQP2</accession>
<evidence type="ECO:0000313" key="20">
    <source>
        <dbReference type="Proteomes" id="UP001345219"/>
    </source>
</evidence>
<evidence type="ECO:0000256" key="10">
    <source>
        <dbReference type="ARBA" id="ARBA00051699"/>
    </source>
</evidence>
<evidence type="ECO:0000256" key="16">
    <source>
        <dbReference type="RuleBase" id="RU003718"/>
    </source>
</evidence>
<evidence type="ECO:0000256" key="3">
    <source>
        <dbReference type="ARBA" id="ARBA00022490"/>
    </source>
</evidence>
<comment type="catalytic activity">
    <reaction evidence="8">
        <text>genistein + UDP-alpha-D-glucose = genistein 7-O-beta-D-glucoside + UDP + H(+)</text>
        <dbReference type="Rhea" id="RHEA:56056"/>
        <dbReference type="ChEBI" id="CHEBI:15378"/>
        <dbReference type="ChEBI" id="CHEBI:58223"/>
        <dbReference type="ChEBI" id="CHEBI:58885"/>
        <dbReference type="ChEBI" id="CHEBI:74224"/>
        <dbReference type="ChEBI" id="CHEBI:140305"/>
        <dbReference type="EC" id="2.4.1.170"/>
    </reaction>
</comment>
<comment type="catalytic activity">
    <reaction evidence="11">
        <text>(E)-cinnamate + UDP-alpha-D-glucose = 1-O-(trans-cinnamoyl)-beta-D-glucose + UDP</text>
        <dbReference type="Rhea" id="RHEA:13437"/>
        <dbReference type="ChEBI" id="CHEBI:15669"/>
        <dbReference type="ChEBI" id="CHEBI:16279"/>
        <dbReference type="ChEBI" id="CHEBI:58223"/>
        <dbReference type="ChEBI" id="CHEBI:58885"/>
        <dbReference type="EC" id="2.4.1.177"/>
    </reaction>
</comment>
<evidence type="ECO:0000256" key="7">
    <source>
        <dbReference type="ARBA" id="ARBA00050918"/>
    </source>
</evidence>
<dbReference type="GO" id="GO:0050412">
    <property type="term" value="F:cinnamate beta-D-glucosyltransferase activity"/>
    <property type="evidence" value="ECO:0007669"/>
    <property type="project" value="UniProtKB-EC"/>
</dbReference>
<organism evidence="19 20">
    <name type="scientific">Trapa incisa</name>
    <dbReference type="NCBI Taxonomy" id="236973"/>
    <lineage>
        <taxon>Eukaryota</taxon>
        <taxon>Viridiplantae</taxon>
        <taxon>Streptophyta</taxon>
        <taxon>Embryophyta</taxon>
        <taxon>Tracheophyta</taxon>
        <taxon>Spermatophyta</taxon>
        <taxon>Magnoliopsida</taxon>
        <taxon>eudicotyledons</taxon>
        <taxon>Gunneridae</taxon>
        <taxon>Pentapetalae</taxon>
        <taxon>rosids</taxon>
        <taxon>malvids</taxon>
        <taxon>Myrtales</taxon>
        <taxon>Lythraceae</taxon>
        <taxon>Trapa</taxon>
    </lineage>
</organism>
<dbReference type="EC" id="2.4.1.-" evidence="17"/>
<evidence type="ECO:0000256" key="9">
    <source>
        <dbReference type="ARBA" id="ARBA00051595"/>
    </source>
</evidence>
<dbReference type="GO" id="GO:0047250">
    <property type="term" value="F:4-hydroxybenzoate 4-O-beta-D-glucosyltransferase activity"/>
    <property type="evidence" value="ECO:0007669"/>
    <property type="project" value="UniProtKB-EC"/>
</dbReference>
<keyword evidence="5 16" id="KW-0808">Transferase</keyword>
<evidence type="ECO:0000256" key="1">
    <source>
        <dbReference type="ARBA" id="ARBA00004496"/>
    </source>
</evidence>
<dbReference type="GO" id="GO:0046278">
    <property type="term" value="P:3,4-dihydroxybenzoate metabolic process"/>
    <property type="evidence" value="ECO:0007669"/>
    <property type="project" value="UniProtKB-ARBA"/>
</dbReference>
<dbReference type="GO" id="GO:0047891">
    <property type="term" value="F:flavone 7-O-beta-glucosyltransferase activity"/>
    <property type="evidence" value="ECO:0007669"/>
    <property type="project" value="UniProtKB-EC"/>
</dbReference>
<evidence type="ECO:0000256" key="4">
    <source>
        <dbReference type="ARBA" id="ARBA00022676"/>
    </source>
</evidence>
<comment type="catalytic activity">
    <reaction evidence="12">
        <text>(E)-ferulate + UDP-alpha-D-glucose = 1-O-[(E)-feruloyl]-beta-D-glucose + UDP</text>
        <dbReference type="Rhea" id="RHEA:57468"/>
        <dbReference type="ChEBI" id="CHEBI:29749"/>
        <dbReference type="ChEBI" id="CHEBI:58223"/>
        <dbReference type="ChEBI" id="CHEBI:58885"/>
        <dbReference type="ChEBI" id="CHEBI:81321"/>
    </reaction>
</comment>